<dbReference type="SUPFAM" id="SSF48371">
    <property type="entry name" value="ARM repeat"/>
    <property type="match status" value="1"/>
</dbReference>
<evidence type="ECO:0000313" key="2">
    <source>
        <dbReference type="Proteomes" id="UP000694863"/>
    </source>
</evidence>
<dbReference type="InterPro" id="IPR016024">
    <property type="entry name" value="ARM-type_fold"/>
</dbReference>
<proteinExistence type="inferred from homology"/>
<dbReference type="PANTHER" id="PTHR12444">
    <property type="entry name" value="PROTEIN EFR3 HOMOLOG CMP44E"/>
    <property type="match status" value="1"/>
</dbReference>
<dbReference type="RefSeq" id="XP_004696468.1">
    <property type="nucleotide sequence ID" value="XM_004696411.3"/>
</dbReference>
<dbReference type="InterPro" id="IPR049152">
    <property type="entry name" value="EFR3-like_ARM"/>
</dbReference>
<gene>
    <name evidence="3" type="primary">EFR3B</name>
</gene>
<dbReference type="Proteomes" id="UP000694863">
    <property type="component" value="Unplaced"/>
</dbReference>
<keyword evidence="2" id="KW-1185">Reference proteome</keyword>
<dbReference type="InterPro" id="IPR051851">
    <property type="entry name" value="EFR3_Homologs"/>
</dbReference>
<comment type="similarity">
    <text evidence="1">Belongs to the EFR3 family.</text>
</comment>
<protein>
    <submittedName>
        <fullName evidence="3">Protein EFR3 homolog B</fullName>
    </submittedName>
</protein>
<name>A0ABM0IBQ4_ECHTE</name>
<organism evidence="2 3">
    <name type="scientific">Echinops telfairi</name>
    <name type="common">Lesser hedgehog tenrec</name>
    <dbReference type="NCBI Taxonomy" id="9371"/>
    <lineage>
        <taxon>Eukaryota</taxon>
        <taxon>Metazoa</taxon>
        <taxon>Chordata</taxon>
        <taxon>Craniata</taxon>
        <taxon>Vertebrata</taxon>
        <taxon>Euteleostomi</taxon>
        <taxon>Mammalia</taxon>
        <taxon>Eutheria</taxon>
        <taxon>Afrotheria</taxon>
        <taxon>Tenrecidae</taxon>
        <taxon>Tenrecinae</taxon>
        <taxon>Echinops</taxon>
    </lineage>
</organism>
<reference evidence="3" key="1">
    <citation type="submission" date="2025-08" db="UniProtKB">
        <authorList>
            <consortium name="RefSeq"/>
        </authorList>
    </citation>
    <scope>IDENTIFICATION</scope>
</reference>
<dbReference type="Gene3D" id="1.25.10.10">
    <property type="entry name" value="Leucine-rich Repeat Variant"/>
    <property type="match status" value="1"/>
</dbReference>
<dbReference type="Pfam" id="PF21052">
    <property type="entry name" value="EFR3_ARM"/>
    <property type="match status" value="1"/>
</dbReference>
<sequence length="751" mass="84737">MEKLTFYALSAPEKLDRIGAYLSERLIRDVGRHRYGYVCIAMEALDQLLMACHCQSINLFVESFLKMVAKLLESEKPNLQILGTNSFVKFANIEEEIRMSGIKGLQGVVRKTVNDELQANIWDPQHMDKIVPSLLFNLQHVEEAESRSPSPLQAPEKERENPAELAERCLRELLGRAAFGNIKNAIKPVLIHLDNHSLWEPKAFAIRCFKIIMYSIQPQHSHLVIQQLLSHLDANSRSAATVRAGIVEVLSEAAIIAATGSVGPTVLEMFNTLLRQLRLSIDYALTGSYDGAASLGTRLIKEHEECMFQEAVIKTIGSFASTLPTYQRSEVILFIMSKVPLPSLHHPVEMGRTGENRNRLTQIMLLKSLLQVSTGFQSSNMMSALPSNFLDRLLSTALMEDAEIRLFVLEILISFIDRHGNRHKFSSISTLSDISVLKLKVDKCSRQDTVFMKKHSQQLCRHIYLSCKEETNMQQHYKALYSLLALISIELANEEVVVDLIRLVLAIQDAAQVNEDNLPVYNRCALYALGAAYLNLISQLTTVPAFCQHIHEVIETRKKEAPYMLPEDVFVESPRLSPNLDGVVIEFLFRQSKISEVLGGSGYNADRLCMPYIPQLTDEDRLSKRKSIGETISLQVEVESRNSPEKEERVPAEEITYETLKKAIVDSVAVEEQERERRRQVVEKFQKAPFEEIAAHCGARASLLQSKLNQIFEITIRPPPSPSGTITAAYGQSQNHSIPVYEMKFPDLCVY</sequence>
<accession>A0ABM0IBQ4</accession>
<dbReference type="InterPro" id="IPR011989">
    <property type="entry name" value="ARM-like"/>
</dbReference>
<dbReference type="GeneID" id="101646826"/>
<evidence type="ECO:0000256" key="1">
    <source>
        <dbReference type="ARBA" id="ARBA00010216"/>
    </source>
</evidence>
<dbReference type="PANTHER" id="PTHR12444:SF4">
    <property type="entry name" value="PROTEIN EFR3 HOMOLOG B"/>
    <property type="match status" value="1"/>
</dbReference>
<evidence type="ECO:0000313" key="3">
    <source>
        <dbReference type="RefSeq" id="XP_004696468.1"/>
    </source>
</evidence>